<dbReference type="SUPFAM" id="SSF82171">
    <property type="entry name" value="DPP6 N-terminal domain-like"/>
    <property type="match status" value="1"/>
</dbReference>
<accession>A0A977KAV0</accession>
<dbReference type="AlphaFoldDB" id="A0A977KAV0"/>
<gene>
    <name evidence="1" type="ORF">IPA_02980</name>
</gene>
<keyword evidence="2" id="KW-1185">Reference proteome</keyword>
<dbReference type="EMBL" id="CP006868">
    <property type="protein sequence ID" value="UXD22257.1"/>
    <property type="molecule type" value="Genomic_DNA"/>
</dbReference>
<name>A0A977KAV0_9CREN</name>
<evidence type="ECO:0000313" key="1">
    <source>
        <dbReference type="EMBL" id="UXD22257.1"/>
    </source>
</evidence>
<dbReference type="KEGG" id="ipc:IPA_02980"/>
<organism evidence="1 2">
    <name type="scientific">Ignicoccus pacificus DSM 13166</name>
    <dbReference type="NCBI Taxonomy" id="940294"/>
    <lineage>
        <taxon>Archaea</taxon>
        <taxon>Thermoproteota</taxon>
        <taxon>Thermoprotei</taxon>
        <taxon>Desulfurococcales</taxon>
        <taxon>Desulfurococcaceae</taxon>
        <taxon>Ignicoccus</taxon>
    </lineage>
</organism>
<sequence>MRTALAFLLLSGWLLALSLAPLWRYETGGSVRGLAFSDDGYLGIASGGRCAYVFDTNGNLISKECEGLRINDVSYCCGKFGFINSLIAYYEYIYIYDIETQEWDKISVRYDYYADQAISMLKDGFLLGYANIVYLDPKGNEKWKMKLERVSNGPAVYGNYVYVPRWDWPSWEEGALTILELSDGREVKTIKFFKRIWDAQVCGNYLALGAAHNVYLYDISYPYDPRLLWGVDGIANSCYGGGCAGAYNIAFSPDCKYLASSDVNDKKIHIFDVATGRQVLEKQFGDYVWSVAWWRDRIAIGTNNGTVIMLKVEGYQPPNITSNTSSETEIIQTTVITQTEVPQTTTTTSTPPPVQYFDAPLLSAEPTFSRVSELSLGGIVGASLGCDKFYAFTSINGADSLSVYKIGDNKPFFKSAVPQISNSISSYITPNLVPFGISSSPCGCGFMIGYYNGMFYVYKVIDDQLKGTEVKLIDSPSVQWKADVDAESLTDFTYIGTFEVNEKGSVKYYTAWGECFTDTASAPQGTQRCVVYFDDPSTDSYYKPYPVGTGKYIASSVPINYDELAKSNTLPTLSSAYVAVADNGKIEVKEVAFDGVKTIVSFTPHDSVKGEVEDAKLALCTKRETLNVQGTMTAAAIVSDVANRIYLVAAYPSGEVVLYYFNGTQSEYELPSLTNVIDMTFSPDCSSIAFLTKSESNTKLLIYSLGSKKFVFTDSLSGAPVSVDWKNGYVLAASKGEVVVYKVNNEEAICKCVPAPFLLAPLAFHMIWRHRRR</sequence>
<dbReference type="SUPFAM" id="SSF50978">
    <property type="entry name" value="WD40 repeat-like"/>
    <property type="match status" value="1"/>
</dbReference>
<reference evidence="1" key="1">
    <citation type="submission" date="2013-11" db="EMBL/GenBank/DDBJ databases">
        <title>Comparative genomics of Ignicoccus.</title>
        <authorList>
            <person name="Podar M."/>
        </authorList>
    </citation>
    <scope>NUCLEOTIDE SEQUENCE</scope>
    <source>
        <strain evidence="1">DSM 13166</strain>
    </source>
</reference>
<dbReference type="Gene3D" id="2.130.10.10">
    <property type="entry name" value="YVTN repeat-like/Quinoprotein amine dehydrogenase"/>
    <property type="match status" value="1"/>
</dbReference>
<dbReference type="Proteomes" id="UP001063698">
    <property type="component" value="Chromosome"/>
</dbReference>
<dbReference type="InterPro" id="IPR001680">
    <property type="entry name" value="WD40_rpt"/>
</dbReference>
<dbReference type="InterPro" id="IPR015943">
    <property type="entry name" value="WD40/YVTN_repeat-like_dom_sf"/>
</dbReference>
<protein>
    <submittedName>
        <fullName evidence="1">Uncharacterized protein</fullName>
    </submittedName>
</protein>
<dbReference type="SMART" id="SM00320">
    <property type="entry name" value="WD40"/>
    <property type="match status" value="4"/>
</dbReference>
<evidence type="ECO:0000313" key="2">
    <source>
        <dbReference type="Proteomes" id="UP001063698"/>
    </source>
</evidence>
<dbReference type="InterPro" id="IPR036322">
    <property type="entry name" value="WD40_repeat_dom_sf"/>
</dbReference>
<proteinExistence type="predicted"/>